<keyword evidence="4" id="KW-1005">Bacterial flagellum biogenesis</keyword>
<dbReference type="Proteomes" id="UP000035704">
    <property type="component" value="Chromosome"/>
</dbReference>
<keyword evidence="3" id="KW-0813">Transport</keyword>
<reference evidence="8 9" key="1">
    <citation type="submission" date="2014-10" db="EMBL/GenBank/DDBJ databases">
        <title>Genome sequence of Clostridium aceticum DSM 1496.</title>
        <authorList>
            <person name="Poehlein A."/>
            <person name="Schiel-Bengelsdorf B."/>
            <person name="Gottschalk G."/>
            <person name="Duerre P."/>
            <person name="Daniel R."/>
        </authorList>
    </citation>
    <scope>NUCLEOTIDE SEQUENCE [LARGE SCALE GENOMIC DNA]</scope>
    <source>
        <strain evidence="8 9">DSM 1496</strain>
    </source>
</reference>
<evidence type="ECO:0000256" key="5">
    <source>
        <dbReference type="ARBA" id="ARBA00022927"/>
    </source>
</evidence>
<dbReference type="PATRIC" id="fig|84022.6.peg.2032"/>
<keyword evidence="8" id="KW-0282">Flagellum</keyword>
<sequence>MPVVEEMKSLYRVYKSMEVILGEKKELEFQNQSIAKKSNPLLIKTTKPKETPEEIAQKKAKETLEAASVEAQKIIENAGKEAEMIIAEAYEDSKKILEASKSEGYQEGFQLGQQEGYQEYQQLIDEAVALKQEIYHVRKKLAKELEPEIIDLTIYCIKKVMDHELEKNNEILLNLVQKGLEKCTFTESLIIRVSEEEYEILDSYKNRIYMMLEGIDTLEIKSDAALKKGSVIIETLSGKVDSSIDVQMKQIETLFEELLRSEEFDEGDHA</sequence>
<dbReference type="SUPFAM" id="SSF160527">
    <property type="entry name" value="V-type ATPase subunit E-like"/>
    <property type="match status" value="1"/>
</dbReference>
<proteinExistence type="inferred from homology"/>
<dbReference type="PANTHER" id="PTHR34982">
    <property type="entry name" value="YOP PROTEINS TRANSLOCATION PROTEIN L"/>
    <property type="match status" value="1"/>
</dbReference>
<comment type="function">
    <text evidence="1">Needed for flagellar regrowth and assembly.</text>
</comment>
<organism evidence="8 9">
    <name type="scientific">Clostridium aceticum</name>
    <dbReference type="NCBI Taxonomy" id="84022"/>
    <lineage>
        <taxon>Bacteria</taxon>
        <taxon>Bacillati</taxon>
        <taxon>Bacillota</taxon>
        <taxon>Clostridia</taxon>
        <taxon>Eubacteriales</taxon>
        <taxon>Clostridiaceae</taxon>
        <taxon>Clostridium</taxon>
    </lineage>
</organism>
<dbReference type="PANTHER" id="PTHR34982:SF1">
    <property type="entry name" value="FLAGELLAR ASSEMBLY PROTEIN FLIH"/>
    <property type="match status" value="1"/>
</dbReference>
<keyword evidence="9" id="KW-1185">Reference proteome</keyword>
<evidence type="ECO:0000256" key="4">
    <source>
        <dbReference type="ARBA" id="ARBA00022795"/>
    </source>
</evidence>
<dbReference type="STRING" id="84022.CACET_c20350"/>
<dbReference type="EMBL" id="CP009687">
    <property type="protein sequence ID" value="AKL95483.1"/>
    <property type="molecule type" value="Genomic_DNA"/>
</dbReference>
<keyword evidence="5" id="KW-0653">Protein transport</keyword>
<keyword evidence="8" id="KW-0969">Cilium</keyword>
<dbReference type="Pfam" id="PF02108">
    <property type="entry name" value="FliH"/>
    <property type="match status" value="1"/>
</dbReference>
<dbReference type="GO" id="GO:0005829">
    <property type="term" value="C:cytosol"/>
    <property type="evidence" value="ECO:0007669"/>
    <property type="project" value="TreeGrafter"/>
</dbReference>
<keyword evidence="6" id="KW-1006">Bacterial flagellum protein export</keyword>
<dbReference type="KEGG" id="cace:CACET_c20350"/>
<evidence type="ECO:0000313" key="9">
    <source>
        <dbReference type="Proteomes" id="UP000035704"/>
    </source>
</evidence>
<evidence type="ECO:0000256" key="6">
    <source>
        <dbReference type="ARBA" id="ARBA00023225"/>
    </source>
</evidence>
<dbReference type="InterPro" id="IPR018035">
    <property type="entry name" value="Flagellar_FliH/T3SS_HrpE"/>
</dbReference>
<dbReference type="GO" id="GO:0044781">
    <property type="term" value="P:bacterial-type flagellum organization"/>
    <property type="evidence" value="ECO:0007669"/>
    <property type="project" value="UniProtKB-KW"/>
</dbReference>
<protein>
    <submittedName>
        <fullName evidence="8">Flagellar assembly protein FliH</fullName>
    </submittedName>
</protein>
<keyword evidence="8" id="KW-0966">Cell projection</keyword>
<comment type="similarity">
    <text evidence="2">Belongs to the FliH family.</text>
</comment>
<evidence type="ECO:0000313" key="8">
    <source>
        <dbReference type="EMBL" id="AKL95483.1"/>
    </source>
</evidence>
<feature type="domain" description="Flagellar assembly protein FliH/Type III secretion system HrpE" evidence="7">
    <location>
        <begin position="122"/>
        <end position="251"/>
    </location>
</feature>
<evidence type="ECO:0000256" key="3">
    <source>
        <dbReference type="ARBA" id="ARBA00022448"/>
    </source>
</evidence>
<name>A0A0G3WAW2_9CLOT</name>
<dbReference type="InterPro" id="IPR051472">
    <property type="entry name" value="T3SS_Stator/FliH"/>
</dbReference>
<dbReference type="GO" id="GO:0015031">
    <property type="term" value="P:protein transport"/>
    <property type="evidence" value="ECO:0007669"/>
    <property type="project" value="UniProtKB-KW"/>
</dbReference>
<evidence type="ECO:0000256" key="2">
    <source>
        <dbReference type="ARBA" id="ARBA00006602"/>
    </source>
</evidence>
<accession>A0A0G3WAW2</accession>
<dbReference type="AlphaFoldDB" id="A0A0G3WAW2"/>
<evidence type="ECO:0000259" key="7">
    <source>
        <dbReference type="Pfam" id="PF02108"/>
    </source>
</evidence>
<evidence type="ECO:0000256" key="1">
    <source>
        <dbReference type="ARBA" id="ARBA00003041"/>
    </source>
</evidence>
<gene>
    <name evidence="8" type="primary">fliH</name>
    <name evidence="8" type="ORF">CACET_c20350</name>
</gene>